<name>A0AAD4ICP3_9PLEO</name>
<reference evidence="2" key="1">
    <citation type="submission" date="2021-07" db="EMBL/GenBank/DDBJ databases">
        <title>Genome Resource of American Ginseng Black Spot Pathogen Alternaria panax.</title>
        <authorList>
            <person name="Qiu C."/>
            <person name="Wang W."/>
            <person name="Liu Z."/>
        </authorList>
    </citation>
    <scope>NUCLEOTIDE SEQUENCE</scope>
    <source>
        <strain evidence="2">BNCC115425</strain>
    </source>
</reference>
<dbReference type="AlphaFoldDB" id="A0AAD4ICP3"/>
<keyword evidence="3" id="KW-1185">Reference proteome</keyword>
<dbReference type="PANTHER" id="PTHR40469">
    <property type="entry name" value="SECRETED GLYCOSYL HYDROLASE"/>
    <property type="match status" value="1"/>
</dbReference>
<dbReference type="Pfam" id="PF06283">
    <property type="entry name" value="ThuA"/>
    <property type="match status" value="1"/>
</dbReference>
<accession>A0AAD4ICP3</accession>
<proteinExistence type="predicted"/>
<sequence>MASTIPLNVLVFSKTTGYRHDSIPAGIRMFHNLASDGKLFSVTASEDGSLFTSSCLAQYHVIVLLQNTGNEILTPSELDALRMWVRNGGGIVAIHGAAAAMQGNAYYTGLIGASFDMHPDPEVGTILPEKATQEHEIMKSCGGREGWEDEWYNFYTHPRENKNLQILLKGDPETFRGGNHGDDHPLV</sequence>
<dbReference type="SUPFAM" id="SSF52317">
    <property type="entry name" value="Class I glutamine amidotransferase-like"/>
    <property type="match status" value="1"/>
</dbReference>
<dbReference type="InterPro" id="IPR029062">
    <property type="entry name" value="Class_I_gatase-like"/>
</dbReference>
<gene>
    <name evidence="2" type="ORF">G6011_10934</name>
</gene>
<dbReference type="Proteomes" id="UP001199106">
    <property type="component" value="Unassembled WGS sequence"/>
</dbReference>
<dbReference type="Gene3D" id="3.40.50.880">
    <property type="match status" value="1"/>
</dbReference>
<dbReference type="InterPro" id="IPR029010">
    <property type="entry name" value="ThuA-like"/>
</dbReference>
<feature type="domain" description="ThuA-like" evidence="1">
    <location>
        <begin position="8"/>
        <end position="187"/>
    </location>
</feature>
<evidence type="ECO:0000313" key="3">
    <source>
        <dbReference type="Proteomes" id="UP001199106"/>
    </source>
</evidence>
<comment type="caution">
    <text evidence="2">The sequence shown here is derived from an EMBL/GenBank/DDBJ whole genome shotgun (WGS) entry which is preliminary data.</text>
</comment>
<protein>
    <recommendedName>
        <fullName evidence="1">ThuA-like domain-containing protein</fullName>
    </recommendedName>
</protein>
<dbReference type="EMBL" id="JAANER010000003">
    <property type="protein sequence ID" value="KAG9192200.1"/>
    <property type="molecule type" value="Genomic_DNA"/>
</dbReference>
<organism evidence="2 3">
    <name type="scientific">Alternaria panax</name>
    <dbReference type="NCBI Taxonomy" id="48097"/>
    <lineage>
        <taxon>Eukaryota</taxon>
        <taxon>Fungi</taxon>
        <taxon>Dikarya</taxon>
        <taxon>Ascomycota</taxon>
        <taxon>Pezizomycotina</taxon>
        <taxon>Dothideomycetes</taxon>
        <taxon>Pleosporomycetidae</taxon>
        <taxon>Pleosporales</taxon>
        <taxon>Pleosporineae</taxon>
        <taxon>Pleosporaceae</taxon>
        <taxon>Alternaria</taxon>
        <taxon>Alternaria sect. Panax</taxon>
    </lineage>
</organism>
<evidence type="ECO:0000313" key="2">
    <source>
        <dbReference type="EMBL" id="KAG9192200.1"/>
    </source>
</evidence>
<evidence type="ECO:0000259" key="1">
    <source>
        <dbReference type="Pfam" id="PF06283"/>
    </source>
</evidence>
<dbReference type="PANTHER" id="PTHR40469:SF2">
    <property type="entry name" value="GALACTOSE-BINDING DOMAIN-LIKE SUPERFAMILY PROTEIN"/>
    <property type="match status" value="1"/>
</dbReference>